<keyword evidence="4" id="KW-1185">Reference proteome</keyword>
<dbReference type="KEGG" id="ctc:CTC_00918"/>
<dbReference type="GeneID" id="24254400"/>
<evidence type="ECO:0000259" key="2">
    <source>
        <dbReference type="Pfam" id="PF12704"/>
    </source>
</evidence>
<organism evidence="3 4">
    <name type="scientific">Clostridium tetani (strain Massachusetts / E88)</name>
    <dbReference type="NCBI Taxonomy" id="212717"/>
    <lineage>
        <taxon>Bacteria</taxon>
        <taxon>Bacillati</taxon>
        <taxon>Bacillota</taxon>
        <taxon>Clostridia</taxon>
        <taxon>Eubacteriales</taxon>
        <taxon>Clostridiaceae</taxon>
        <taxon>Clostridium</taxon>
    </lineage>
</organism>
<reference evidence="3 4" key="1">
    <citation type="journal article" date="2003" name="Proc. Natl. Acad. Sci. U.S.A.">
        <title>The genome sequence of Clostridium tetani, the causative agent of tetanus disease.</title>
        <authorList>
            <person name="Brueggemann H."/>
            <person name="Baumer S."/>
            <person name="Fricke W.F."/>
            <person name="Wiezer A."/>
            <person name="Liesegang H."/>
            <person name="Decker I."/>
            <person name="Herzberg C."/>
            <person name="Martinez-Arias R."/>
            <person name="Merkl R."/>
            <person name="Henne A."/>
            <person name="Gottschalk G."/>
        </authorList>
    </citation>
    <scope>NUCLEOTIDE SEQUENCE [LARGE SCALE GENOMIC DNA]</scope>
    <source>
        <strain evidence="4">Massachusetts / E88</strain>
    </source>
</reference>
<dbReference type="EMBL" id="AE015927">
    <property type="protein sequence ID" value="AAO35510.1"/>
    <property type="molecule type" value="Genomic_DNA"/>
</dbReference>
<feature type="transmembrane region" description="Helical" evidence="1">
    <location>
        <begin position="293"/>
        <end position="314"/>
    </location>
</feature>
<dbReference type="OrthoDB" id="1907753at2"/>
<accession>Q896T0</accession>
<sequence>MKIFKKYLRKTQFLILCLTSILIFISLMVGHVEKIYQMMLEANNFKTINSVSFYFDGRNLSSENIIKSLKEIELQKNIIITHEGGRVFIPGASQFGIYFNGMYKNGYNLLEGRFFSLGDFEKDEKVVVIGKKLIDNVETENGKRYIYRGNDKFLVIGVIGKKNRDTQYDSRILYNLNMDFQEKDINYLQQRWNLDSVLKSESHLKDSIDVVNKKYNSNFIKTIYEDKRVSPLISAIQNSRTLLLNFSLIILCIIISLTRATAHWIDKIALELGVRRMYGASNKNIILHIAKRYLSISGVSLVIALIFQKLLILSNVLQIQNSTLNIFNILVSVIFILIIGSIVISISAFNINKTQISYLIKGKV</sequence>
<gene>
    <name evidence="3" type="ordered locus">CTC_00918</name>
</gene>
<evidence type="ECO:0000256" key="1">
    <source>
        <dbReference type="SAM" id="Phobius"/>
    </source>
</evidence>
<protein>
    <submittedName>
        <fullName evidence="3">Membrane-spanning protein</fullName>
    </submittedName>
</protein>
<dbReference type="Pfam" id="PF12704">
    <property type="entry name" value="MacB_PCD"/>
    <property type="match status" value="1"/>
</dbReference>
<keyword evidence="1" id="KW-0472">Membrane</keyword>
<dbReference type="HOGENOM" id="CLU_760118_0_0_9"/>
<feature type="transmembrane region" description="Helical" evidence="1">
    <location>
        <begin position="326"/>
        <end position="351"/>
    </location>
</feature>
<feature type="transmembrane region" description="Helical" evidence="1">
    <location>
        <begin position="12"/>
        <end position="32"/>
    </location>
</feature>
<feature type="domain" description="MacB-like periplasmic core" evidence="2">
    <location>
        <begin position="25"/>
        <end position="177"/>
    </location>
</feature>
<dbReference type="STRING" id="212717.CTC_00918"/>
<keyword evidence="1" id="KW-0812">Transmembrane</keyword>
<proteinExistence type="predicted"/>
<keyword evidence="1" id="KW-1133">Transmembrane helix</keyword>
<dbReference type="Proteomes" id="UP000001412">
    <property type="component" value="Chromosome"/>
</dbReference>
<name>Q896T0_CLOTE</name>
<feature type="transmembrane region" description="Helical" evidence="1">
    <location>
        <begin position="242"/>
        <end position="262"/>
    </location>
</feature>
<evidence type="ECO:0000313" key="3">
    <source>
        <dbReference type="EMBL" id="AAO35510.1"/>
    </source>
</evidence>
<dbReference type="AlphaFoldDB" id="Q896T0"/>
<dbReference type="RefSeq" id="WP_011099172.1">
    <property type="nucleotide sequence ID" value="NC_004557.1"/>
</dbReference>
<evidence type="ECO:0000313" key="4">
    <source>
        <dbReference type="Proteomes" id="UP000001412"/>
    </source>
</evidence>
<dbReference type="InterPro" id="IPR025857">
    <property type="entry name" value="MacB_PCD"/>
</dbReference>